<name>A0A6L6IS50_9ENTR</name>
<keyword evidence="5" id="KW-1185">Reference proteome</keyword>
<feature type="domain" description="LysM" evidence="3">
    <location>
        <begin position="259"/>
        <end position="303"/>
    </location>
</feature>
<evidence type="ECO:0000313" key="5">
    <source>
        <dbReference type="Proteomes" id="UP000477739"/>
    </source>
</evidence>
<gene>
    <name evidence="4" type="ORF">GJV78_18530</name>
</gene>
<evidence type="ECO:0000313" key="4">
    <source>
        <dbReference type="EMBL" id="MTH48216.1"/>
    </source>
</evidence>
<dbReference type="Proteomes" id="UP000477739">
    <property type="component" value="Unassembled WGS sequence"/>
</dbReference>
<reference evidence="4 5" key="1">
    <citation type="submission" date="2019-11" db="EMBL/GenBank/DDBJ databases">
        <title>Escherichia alba sp. nov. isolated from the gut of plastic-eating superworms Zophobas atratus.</title>
        <authorList>
            <person name="Yang Y."/>
        </authorList>
    </citation>
    <scope>NUCLEOTIDE SEQUENCE [LARGE SCALE GENOMIC DNA]</scope>
    <source>
        <strain evidence="5">BIT-B35</strain>
    </source>
</reference>
<dbReference type="AlphaFoldDB" id="A0A6L6IS50"/>
<evidence type="ECO:0000259" key="3">
    <source>
        <dbReference type="PROSITE" id="PS51782"/>
    </source>
</evidence>
<dbReference type="NCBIfam" id="TIGR02594">
    <property type="entry name" value="TIGR02594 family protein"/>
    <property type="match status" value="1"/>
</dbReference>
<accession>A0A6L6IS50</accession>
<proteinExistence type="predicted"/>
<dbReference type="SUPFAM" id="SSF54106">
    <property type="entry name" value="LysM domain"/>
    <property type="match status" value="1"/>
</dbReference>
<keyword evidence="1" id="KW-0378">Hydrolase</keyword>
<feature type="compositionally biased region" description="Polar residues" evidence="2">
    <location>
        <begin position="317"/>
        <end position="328"/>
    </location>
</feature>
<dbReference type="PANTHER" id="PTHR33734:SF22">
    <property type="entry name" value="MEMBRANE-BOUND LYTIC MUREIN TRANSGLYCOSYLASE D"/>
    <property type="match status" value="1"/>
</dbReference>
<organism evidence="4 5">
    <name type="scientific">Intestinirhabdus alba</name>
    <dbReference type="NCBI Taxonomy" id="2899544"/>
    <lineage>
        <taxon>Bacteria</taxon>
        <taxon>Pseudomonadati</taxon>
        <taxon>Pseudomonadota</taxon>
        <taxon>Gammaproteobacteria</taxon>
        <taxon>Enterobacterales</taxon>
        <taxon>Enterobacteriaceae</taxon>
        <taxon>Intestinirhabdus</taxon>
    </lineage>
</organism>
<dbReference type="InterPro" id="IPR036779">
    <property type="entry name" value="LysM_dom_sf"/>
</dbReference>
<dbReference type="GO" id="GO:0016787">
    <property type="term" value="F:hydrolase activity"/>
    <property type="evidence" value="ECO:0007669"/>
    <property type="project" value="UniProtKB-KW"/>
</dbReference>
<evidence type="ECO:0000256" key="1">
    <source>
        <dbReference type="ARBA" id="ARBA00022801"/>
    </source>
</evidence>
<dbReference type="CDD" id="cd00118">
    <property type="entry name" value="LysM"/>
    <property type="match status" value="1"/>
</dbReference>
<dbReference type="InterPro" id="IPR007921">
    <property type="entry name" value="CHAP_dom"/>
</dbReference>
<dbReference type="SMART" id="SM00257">
    <property type="entry name" value="LysM"/>
    <property type="match status" value="1"/>
</dbReference>
<dbReference type="RefSeq" id="WP_155109702.1">
    <property type="nucleotide sequence ID" value="NZ_WMJZ01000032.1"/>
</dbReference>
<dbReference type="Pfam" id="PF01476">
    <property type="entry name" value="LysM"/>
    <property type="match status" value="1"/>
</dbReference>
<dbReference type="InterPro" id="IPR018392">
    <property type="entry name" value="LysM"/>
</dbReference>
<dbReference type="PROSITE" id="PS51782">
    <property type="entry name" value="LYSM"/>
    <property type="match status" value="1"/>
</dbReference>
<dbReference type="Gene3D" id="3.10.350.10">
    <property type="entry name" value="LysM domain"/>
    <property type="match status" value="1"/>
</dbReference>
<dbReference type="InterPro" id="IPR013423">
    <property type="entry name" value="CHP02594"/>
</dbReference>
<protein>
    <submittedName>
        <fullName evidence="4">TIGR02594 family protein</fullName>
    </submittedName>
</protein>
<dbReference type="EMBL" id="WMJZ01000032">
    <property type="protein sequence ID" value="MTH48216.1"/>
    <property type="molecule type" value="Genomic_DNA"/>
</dbReference>
<dbReference type="OrthoDB" id="8776734at2"/>
<feature type="region of interest" description="Disordered" evidence="2">
    <location>
        <begin position="308"/>
        <end position="337"/>
    </location>
</feature>
<dbReference type="PANTHER" id="PTHR33734">
    <property type="entry name" value="LYSM DOMAIN-CONTAINING GPI-ANCHORED PROTEIN 2"/>
    <property type="match status" value="1"/>
</dbReference>
<sequence>MKYISATHDMSSLTAEYIAEDGTRYLRSGGTLSWRFFNPGNIRPSKTSPCDPLKIGVGKTKNGRFMIFPDYQTGWNALKILLVVTYKDFTVGQIAAVYSPESDGNDPERYTRFIINKSGVGADEYIKDLDDSSLEKLMEAIKQIEGYYHKKETRKETLVPATTITITDGHKPLADEKVKVVIDQCTYEWKTNRYGQIPAIAHIPGRKQINLIAADPWGKESVIYTAIAGTESKNILLLKQFQTYTAKTGTHKEGEKAAAFYTVKKGDTLGKIARAIKTTVKRLADLNGIENANRITVGQKLKIPDGISKPLVKPSGAESTQPVETGSSDKGYPQANIGNSAEQAPWMKIVIREGKQWHGTGEKEIADNYHALLNQAGTLANTAWCASFANYCLKESGYPYSKKYTRASQFPAYDTVNFVEIKRPVYGALMVFRTYVTSNNKFTGNGHVTFVYGISSSGDIIGIGGNQGGTAFGGGTIKASQYSTTSPVARFKMTVNKVKGVAVYQKFYKFYVPATYKDYADSDEDLITVEVDKVNKEVLEIGKVSTQKDEGGGL</sequence>
<comment type="caution">
    <text evidence="4">The sequence shown here is derived from an EMBL/GenBank/DDBJ whole genome shotgun (WGS) entry which is preliminary data.</text>
</comment>
<evidence type="ECO:0000256" key="2">
    <source>
        <dbReference type="SAM" id="MobiDB-lite"/>
    </source>
</evidence>
<dbReference type="Pfam" id="PF05257">
    <property type="entry name" value="CHAP"/>
    <property type="match status" value="1"/>
</dbReference>